<dbReference type="EMBL" id="QXFM01000113">
    <property type="protein sequence ID" value="RIV83278.1"/>
    <property type="molecule type" value="Genomic_DNA"/>
</dbReference>
<evidence type="ECO:0000256" key="1">
    <source>
        <dbReference type="SAM" id="MobiDB-lite"/>
    </source>
</evidence>
<dbReference type="PROSITE" id="PS51257">
    <property type="entry name" value="PROKAR_LIPOPROTEIN"/>
    <property type="match status" value="1"/>
</dbReference>
<evidence type="ECO:0000256" key="2">
    <source>
        <dbReference type="SAM" id="SignalP"/>
    </source>
</evidence>
<name>A0A3A1P6A3_9SPHN</name>
<dbReference type="AlphaFoldDB" id="A0A3A1P6A3"/>
<feature type="chain" id="PRO_5017190188" evidence="2">
    <location>
        <begin position="16"/>
        <end position="193"/>
    </location>
</feature>
<comment type="caution">
    <text evidence="3">The sequence shown here is derived from an EMBL/GenBank/DDBJ whole genome shotgun (WGS) entry which is preliminary data.</text>
</comment>
<evidence type="ECO:0000313" key="4">
    <source>
        <dbReference type="Proteomes" id="UP000265366"/>
    </source>
</evidence>
<feature type="signal peptide" evidence="2">
    <location>
        <begin position="1"/>
        <end position="15"/>
    </location>
</feature>
<feature type="compositionally biased region" description="Low complexity" evidence="1">
    <location>
        <begin position="29"/>
        <end position="48"/>
    </location>
</feature>
<keyword evidence="4" id="KW-1185">Reference proteome</keyword>
<protein>
    <submittedName>
        <fullName evidence="3">Uncharacterized protein</fullName>
    </submittedName>
</protein>
<accession>A0A3A1P6A3</accession>
<dbReference type="Proteomes" id="UP000265366">
    <property type="component" value="Unassembled WGS sequence"/>
</dbReference>
<feature type="region of interest" description="Disordered" evidence="1">
    <location>
        <begin position="19"/>
        <end position="48"/>
    </location>
</feature>
<dbReference type="OrthoDB" id="8224439at2"/>
<proteinExistence type="predicted"/>
<evidence type="ECO:0000313" key="3">
    <source>
        <dbReference type="EMBL" id="RIV83278.1"/>
    </source>
</evidence>
<gene>
    <name evidence="3" type="ORF">D2V17_13920</name>
</gene>
<reference evidence="3 4" key="1">
    <citation type="submission" date="2018-08" db="EMBL/GenBank/DDBJ databases">
        <title>Erythrobacter zhengii sp.nov., a bacterium isolated from deep-sea sediment.</title>
        <authorList>
            <person name="Fang C."/>
            <person name="Wu Y.-H."/>
            <person name="Sun C."/>
            <person name="Wang H."/>
            <person name="Cheng H."/>
            <person name="Meng F.-X."/>
            <person name="Wang C.-S."/>
            <person name="Xu X.-W."/>
        </authorList>
    </citation>
    <scope>NUCLEOTIDE SEQUENCE [LARGE SCALE GENOMIC DNA]</scope>
    <source>
        <strain evidence="3 4">CCTCC AB 2015396</strain>
    </source>
</reference>
<organism evidence="3 4">
    <name type="scientific">Aurantiacibacter xanthus</name>
    <dbReference type="NCBI Taxonomy" id="1784712"/>
    <lineage>
        <taxon>Bacteria</taxon>
        <taxon>Pseudomonadati</taxon>
        <taxon>Pseudomonadota</taxon>
        <taxon>Alphaproteobacteria</taxon>
        <taxon>Sphingomonadales</taxon>
        <taxon>Erythrobacteraceae</taxon>
        <taxon>Aurantiacibacter</taxon>
    </lineage>
</organism>
<sequence length="193" mass="19741">MNRIVLIAAPMLALAACSGSDDSAPEADATPGTTVAPPTSASPAAETTAQPSVLTLEGLGDLKIGAAVPQGSSWKALDVQVGDGCTMYSSPDYPDTWAMVTGGLVRRISAGRDSDVKLIEGIGAGATEAQVRSYFGGFRETPHKYEEAPAKDLTAPNADSGDPALRFEIGADGKVSQMHVGTMPELGFVEGCA</sequence>
<keyword evidence="2" id="KW-0732">Signal</keyword>
<dbReference type="RefSeq" id="WP_119593397.1">
    <property type="nucleotide sequence ID" value="NZ_QXFM01000113.1"/>
</dbReference>